<sequence length="169" mass="17966">MPANELIANATDVAAGIGCLDRVFVRPDSPLKPFSGRVLDVDSISLKALDHGFYYEEDTLPVIVAPVVEVGREWRFVVVQGRVVAGSGYDAGTRRAVDSGGDVKARDLADEVASSMPSPCPVYVLDVCQVGGEYHLIELNPFGGADLYDCDAAAIVSAVSNYAIQNHPL</sequence>
<dbReference type="Proteomes" id="UP001500840">
    <property type="component" value="Unassembled WGS sequence"/>
</dbReference>
<dbReference type="EMBL" id="BAABGA010000024">
    <property type="protein sequence ID" value="GAA4451592.1"/>
    <property type="molecule type" value="Genomic_DNA"/>
</dbReference>
<reference evidence="3" key="1">
    <citation type="journal article" date="2019" name="Int. J. Syst. Evol. Microbiol.">
        <title>The Global Catalogue of Microorganisms (GCM) 10K type strain sequencing project: providing services to taxonomists for standard genome sequencing and annotation.</title>
        <authorList>
            <consortium name="The Broad Institute Genomics Platform"/>
            <consortium name="The Broad Institute Genome Sequencing Center for Infectious Disease"/>
            <person name="Wu L."/>
            <person name="Ma J."/>
        </authorList>
    </citation>
    <scope>NUCLEOTIDE SEQUENCE [LARGE SCALE GENOMIC DNA]</scope>
    <source>
        <strain evidence="3">JCM 17759</strain>
    </source>
</reference>
<gene>
    <name evidence="2" type="ORF">GCM10023156_19760</name>
</gene>
<dbReference type="InterPro" id="IPR025643">
    <property type="entry name" value="R2K_3"/>
</dbReference>
<name>A0ABP8MKU4_9BACT</name>
<evidence type="ECO:0000313" key="3">
    <source>
        <dbReference type="Proteomes" id="UP001500840"/>
    </source>
</evidence>
<organism evidence="2 3">
    <name type="scientific">Novipirellula rosea</name>
    <dbReference type="NCBI Taxonomy" id="1031540"/>
    <lineage>
        <taxon>Bacteria</taxon>
        <taxon>Pseudomonadati</taxon>
        <taxon>Planctomycetota</taxon>
        <taxon>Planctomycetia</taxon>
        <taxon>Pirellulales</taxon>
        <taxon>Pirellulaceae</taxon>
        <taxon>Novipirellula</taxon>
    </lineage>
</organism>
<evidence type="ECO:0000259" key="1">
    <source>
        <dbReference type="Pfam" id="PF14243"/>
    </source>
</evidence>
<accession>A0ABP8MKU4</accession>
<evidence type="ECO:0000313" key="2">
    <source>
        <dbReference type="EMBL" id="GAA4451592.1"/>
    </source>
</evidence>
<comment type="caution">
    <text evidence="2">The sequence shown here is derived from an EMBL/GenBank/DDBJ whole genome shotgun (WGS) entry which is preliminary data.</text>
</comment>
<feature type="domain" description="ATP-grasp" evidence="1">
    <location>
        <begin position="20"/>
        <end position="158"/>
    </location>
</feature>
<proteinExistence type="predicted"/>
<protein>
    <recommendedName>
        <fullName evidence="1">ATP-grasp domain-containing protein</fullName>
    </recommendedName>
</protein>
<dbReference type="Pfam" id="PF14243">
    <property type="entry name" value="R2K_3"/>
    <property type="match status" value="1"/>
</dbReference>
<keyword evidence="3" id="KW-1185">Reference proteome</keyword>